<evidence type="ECO:0000259" key="2">
    <source>
        <dbReference type="Pfam" id="PF02775"/>
    </source>
</evidence>
<feature type="domain" description="Thiamine pyrophosphate enzyme TPP-binding" evidence="2">
    <location>
        <begin position="57"/>
        <end position="185"/>
    </location>
</feature>
<evidence type="ECO:0000313" key="3">
    <source>
        <dbReference type="EMBL" id="MST32631.1"/>
    </source>
</evidence>
<sequence length="192" mass="18773">GARPARPSGPIEPASLAAAVGATLPDDAIVVDESISASFGLGSGLAGAAPHDLLTLTGGSIGFGLPCATGAAVAGGGRPVVCLEGDGSAVYTLPALWTQAREGLDVTTVIVDNGAYAILAMELDRLEAGTPGPGGRSLLDLSGPSLDFVSLARGFGVPATRATTAEELAAQLEAAHAEPGPHLVDAVMTPAG</sequence>
<comment type="caution">
    <text evidence="3">The sequence shown here is derived from an EMBL/GenBank/DDBJ whole genome shotgun (WGS) entry which is preliminary data.</text>
</comment>
<dbReference type="InterPro" id="IPR045229">
    <property type="entry name" value="TPP_enz"/>
</dbReference>
<comment type="similarity">
    <text evidence="1">Belongs to the TPP enzyme family.</text>
</comment>
<name>A0ABW9QT00_9ACTN</name>
<evidence type="ECO:0000256" key="1">
    <source>
        <dbReference type="ARBA" id="ARBA00007812"/>
    </source>
</evidence>
<dbReference type="SUPFAM" id="SSF52518">
    <property type="entry name" value="Thiamin diphosphate-binding fold (THDP-binding)"/>
    <property type="match status" value="1"/>
</dbReference>
<dbReference type="InterPro" id="IPR029061">
    <property type="entry name" value="THDP-binding"/>
</dbReference>
<protein>
    <submittedName>
        <fullName evidence="3">Acetolactate synthase large subunit</fullName>
    </submittedName>
</protein>
<dbReference type="PANTHER" id="PTHR18968:SF86">
    <property type="entry name" value="ACETOLACTATE SYNTHASE LARGE SUBUNIT ILVX-RELATED"/>
    <property type="match status" value="1"/>
</dbReference>
<reference evidence="3 4" key="1">
    <citation type="submission" date="2019-11" db="EMBL/GenBank/DDBJ databases">
        <title>Acidiferrimicrobium australis gen. nov., sp. nov., an acidophilic and obligately heterotrophic, member of the Actinobacteria that catalyses dissimilatory oxido- reduction of iron isolated from metal-rich acidic water in Chile.</title>
        <authorList>
            <person name="Gonzalez D."/>
            <person name="Huber K."/>
            <person name="Hedrich S."/>
            <person name="Rojas-Villalobos C."/>
            <person name="Quatrini R."/>
            <person name="Dinamarca M.A."/>
            <person name="Schwarz A."/>
            <person name="Canales C."/>
            <person name="Nancucheo I."/>
        </authorList>
    </citation>
    <scope>NUCLEOTIDE SEQUENCE [LARGE SCALE GENOMIC DNA]</scope>
    <source>
        <strain evidence="3 4">USS-CCA1</strain>
    </source>
</reference>
<dbReference type="EMBL" id="WJHE01000346">
    <property type="protein sequence ID" value="MST32631.1"/>
    <property type="molecule type" value="Genomic_DNA"/>
</dbReference>
<dbReference type="CDD" id="cd02002">
    <property type="entry name" value="TPP_BFDC"/>
    <property type="match status" value="1"/>
</dbReference>
<feature type="non-terminal residue" evidence="3">
    <location>
        <position position="1"/>
    </location>
</feature>
<dbReference type="Pfam" id="PF02775">
    <property type="entry name" value="TPP_enzyme_C"/>
    <property type="match status" value="1"/>
</dbReference>
<evidence type="ECO:0000313" key="4">
    <source>
        <dbReference type="Proteomes" id="UP000437736"/>
    </source>
</evidence>
<proteinExistence type="inferred from homology"/>
<gene>
    <name evidence="3" type="ORF">GHK86_07845</name>
</gene>
<dbReference type="Proteomes" id="UP000437736">
    <property type="component" value="Unassembled WGS sequence"/>
</dbReference>
<keyword evidence="4" id="KW-1185">Reference proteome</keyword>
<organism evidence="3 4">
    <name type="scientific">Acidiferrimicrobium australe</name>
    <dbReference type="NCBI Taxonomy" id="2664430"/>
    <lineage>
        <taxon>Bacteria</taxon>
        <taxon>Bacillati</taxon>
        <taxon>Actinomycetota</taxon>
        <taxon>Acidimicrobiia</taxon>
        <taxon>Acidimicrobiales</taxon>
        <taxon>Acidimicrobiaceae</taxon>
        <taxon>Acidiferrimicrobium</taxon>
    </lineage>
</organism>
<dbReference type="Gene3D" id="3.40.50.970">
    <property type="match status" value="1"/>
</dbReference>
<dbReference type="InterPro" id="IPR011766">
    <property type="entry name" value="TPP_enzyme_TPP-bd"/>
</dbReference>
<dbReference type="PANTHER" id="PTHR18968">
    <property type="entry name" value="THIAMINE PYROPHOSPHATE ENZYMES"/>
    <property type="match status" value="1"/>
</dbReference>
<accession>A0ABW9QT00</accession>